<feature type="compositionally biased region" description="Basic residues" evidence="1">
    <location>
        <begin position="123"/>
        <end position="139"/>
    </location>
</feature>
<organism evidence="2 3">
    <name type="scientific">Paractinoplanes deccanensis</name>
    <dbReference type="NCBI Taxonomy" id="113561"/>
    <lineage>
        <taxon>Bacteria</taxon>
        <taxon>Bacillati</taxon>
        <taxon>Actinomycetota</taxon>
        <taxon>Actinomycetes</taxon>
        <taxon>Micromonosporales</taxon>
        <taxon>Micromonosporaceae</taxon>
        <taxon>Paractinoplanes</taxon>
    </lineage>
</organism>
<comment type="caution">
    <text evidence="2">The sequence shown here is derived from an EMBL/GenBank/DDBJ whole genome shotgun (WGS) entry which is preliminary data.</text>
</comment>
<evidence type="ECO:0000256" key="1">
    <source>
        <dbReference type="SAM" id="MobiDB-lite"/>
    </source>
</evidence>
<accession>A0ABQ3YHQ7</accession>
<feature type="region of interest" description="Disordered" evidence="1">
    <location>
        <begin position="90"/>
        <end position="139"/>
    </location>
</feature>
<keyword evidence="3" id="KW-1185">Reference proteome</keyword>
<dbReference type="EMBL" id="BOMI01000165">
    <property type="protein sequence ID" value="GID79320.1"/>
    <property type="molecule type" value="Genomic_DNA"/>
</dbReference>
<reference evidence="2 3" key="1">
    <citation type="submission" date="2021-01" db="EMBL/GenBank/DDBJ databases">
        <title>Whole genome shotgun sequence of Actinoplanes deccanensis NBRC 13994.</title>
        <authorList>
            <person name="Komaki H."/>
            <person name="Tamura T."/>
        </authorList>
    </citation>
    <scope>NUCLEOTIDE SEQUENCE [LARGE SCALE GENOMIC DNA]</scope>
    <source>
        <strain evidence="2 3">NBRC 13994</strain>
    </source>
</reference>
<dbReference type="Pfam" id="PF06353">
    <property type="entry name" value="DUF1062"/>
    <property type="match status" value="1"/>
</dbReference>
<gene>
    <name evidence="2" type="ORF">Ade02nite_79610</name>
</gene>
<proteinExistence type="predicted"/>
<name>A0ABQ3YHQ7_9ACTN</name>
<sequence length="139" mass="15008">MTLVINFVAGQTVWVVGPGRHGPTVLREPAVLEAGVLHVSVHFVQRSPVRLLRVLSAGLGMSRSEVRRLVADGSLSSARRLTGKSAGDFSFTLRRGLPAPYRPPAVERPAAGRVTGDRSGGTRPRRGPGRRSPWGRRSR</sequence>
<evidence type="ECO:0000313" key="2">
    <source>
        <dbReference type="EMBL" id="GID79320.1"/>
    </source>
</evidence>
<evidence type="ECO:0000313" key="3">
    <source>
        <dbReference type="Proteomes" id="UP000609879"/>
    </source>
</evidence>
<protein>
    <submittedName>
        <fullName evidence="2">Uncharacterized protein</fullName>
    </submittedName>
</protein>
<dbReference type="InterPro" id="IPR009412">
    <property type="entry name" value="DUF1062"/>
</dbReference>
<dbReference type="Proteomes" id="UP000609879">
    <property type="component" value="Unassembled WGS sequence"/>
</dbReference>